<evidence type="ECO:0000259" key="1">
    <source>
        <dbReference type="Pfam" id="PF01883"/>
    </source>
</evidence>
<feature type="domain" description="MIP18 family-like" evidence="1">
    <location>
        <begin position="11"/>
        <end position="83"/>
    </location>
</feature>
<evidence type="ECO:0000313" key="2">
    <source>
        <dbReference type="EMBL" id="EEW52558.1"/>
    </source>
</evidence>
<dbReference type="AlphaFoldDB" id="C8PAR9"/>
<dbReference type="PANTHER" id="PTHR42831">
    <property type="entry name" value="FE-S PROTEIN MATURATION AUXILIARY FACTOR YITW"/>
    <property type="match status" value="1"/>
</dbReference>
<dbReference type="PATRIC" id="fig|525328.13.peg.280"/>
<dbReference type="PANTHER" id="PTHR42831:SF1">
    <property type="entry name" value="FE-S PROTEIN MATURATION AUXILIARY FACTOR YITW"/>
    <property type="match status" value="1"/>
</dbReference>
<dbReference type="InterPro" id="IPR034904">
    <property type="entry name" value="FSCA_dom_sf"/>
</dbReference>
<dbReference type="InterPro" id="IPR052339">
    <property type="entry name" value="Fe-S_Maturation_MIP18"/>
</dbReference>
<dbReference type="SUPFAM" id="SSF117916">
    <property type="entry name" value="Fe-S cluster assembly (FSCA) domain-like"/>
    <property type="match status" value="1"/>
</dbReference>
<dbReference type="HOGENOM" id="CLU_091588_2_0_9"/>
<sequence>MYKMRDINIIKDEIVAQLAKVIDPELNIDIVNLGLVYAIDLDEDGICLVQMMLTTMGCPLADVLAKMVIKQLKNIPEIKNVDVRFIWEPAWTPDRLSREAKMILGVH</sequence>
<keyword evidence="3" id="KW-1185">Reference proteome</keyword>
<reference evidence="2 3" key="1">
    <citation type="submission" date="2009-09" db="EMBL/GenBank/DDBJ databases">
        <authorList>
            <person name="Qin X."/>
            <person name="Bachman B."/>
            <person name="Battles P."/>
            <person name="Bell A."/>
            <person name="Bess C."/>
            <person name="Bickham C."/>
            <person name="Chaboub L."/>
            <person name="Chen D."/>
            <person name="Coyle M."/>
            <person name="Deiros D.R."/>
            <person name="Dinh H."/>
            <person name="Forbes L."/>
            <person name="Fowler G."/>
            <person name="Francisco L."/>
            <person name="Fu Q."/>
            <person name="Gubbala S."/>
            <person name="Hale W."/>
            <person name="Han Y."/>
            <person name="Hemphill L."/>
            <person name="Highlander S.K."/>
            <person name="Hirani K."/>
            <person name="Hogues M."/>
            <person name="Jackson L."/>
            <person name="Jakkamsetti A."/>
            <person name="Javaid M."/>
            <person name="Jiang H."/>
            <person name="Korchina V."/>
            <person name="Kovar C."/>
            <person name="Lara F."/>
            <person name="Lee S."/>
            <person name="Mata R."/>
            <person name="Mathew T."/>
            <person name="Moen C."/>
            <person name="Morales K."/>
            <person name="Munidasa M."/>
            <person name="Nazareth L."/>
            <person name="Ngo R."/>
            <person name="Nguyen L."/>
            <person name="Okwuonu G."/>
            <person name="Ongeri F."/>
            <person name="Patil S."/>
            <person name="Petrosino J."/>
            <person name="Pham C."/>
            <person name="Pham P."/>
            <person name="Pu L.-L."/>
            <person name="Puazo M."/>
            <person name="Raj R."/>
            <person name="Reid J."/>
            <person name="Rouhana J."/>
            <person name="Saada N."/>
            <person name="Shang Y."/>
            <person name="Simmons D."/>
            <person name="Thornton R."/>
            <person name="Warren J."/>
            <person name="Weissenberger G."/>
            <person name="Zhang J."/>
            <person name="Zhang L."/>
            <person name="Zhou C."/>
            <person name="Zhu D."/>
            <person name="Muzny D."/>
            <person name="Worley K."/>
            <person name="Gibbs R."/>
        </authorList>
    </citation>
    <scope>NUCLEOTIDE SEQUENCE [LARGE SCALE GENOMIC DNA]</scope>
    <source>
        <strain evidence="2 3">DSM 13335</strain>
    </source>
</reference>
<dbReference type="Pfam" id="PF01883">
    <property type="entry name" value="FeS_assembly_P"/>
    <property type="match status" value="1"/>
</dbReference>
<organism evidence="2 3">
    <name type="scientific">Lactobacillus iners DSM 13335</name>
    <dbReference type="NCBI Taxonomy" id="525328"/>
    <lineage>
        <taxon>Bacteria</taxon>
        <taxon>Bacillati</taxon>
        <taxon>Bacillota</taxon>
        <taxon>Bacilli</taxon>
        <taxon>Lactobacillales</taxon>
        <taxon>Lactobacillaceae</taxon>
        <taxon>Lactobacillus</taxon>
    </lineage>
</organism>
<protein>
    <recommendedName>
        <fullName evidence="1">MIP18 family-like domain-containing protein</fullName>
    </recommendedName>
</protein>
<dbReference type="EMBL" id="ACLN01000003">
    <property type="protein sequence ID" value="EEW52558.1"/>
    <property type="molecule type" value="Genomic_DNA"/>
</dbReference>
<gene>
    <name evidence="2" type="ORF">HMPREF0520_0189</name>
</gene>
<accession>C8PAR9</accession>
<comment type="caution">
    <text evidence="2">The sequence shown here is derived from an EMBL/GenBank/DDBJ whole genome shotgun (WGS) entry which is preliminary data.</text>
</comment>
<dbReference type="Proteomes" id="UP000004115">
    <property type="component" value="Unassembled WGS sequence"/>
</dbReference>
<name>C8PAR9_9LACO</name>
<dbReference type="InterPro" id="IPR002744">
    <property type="entry name" value="MIP18-like"/>
</dbReference>
<proteinExistence type="predicted"/>
<evidence type="ECO:0000313" key="3">
    <source>
        <dbReference type="Proteomes" id="UP000004115"/>
    </source>
</evidence>
<dbReference type="Gene3D" id="3.30.300.130">
    <property type="entry name" value="Fe-S cluster assembly (FSCA)"/>
    <property type="match status" value="1"/>
</dbReference>